<dbReference type="AlphaFoldDB" id="A0A2W5FJ05"/>
<organism evidence="1 2">
    <name type="scientific">Micavibrio aeruginosavorus</name>
    <dbReference type="NCBI Taxonomy" id="349221"/>
    <lineage>
        <taxon>Bacteria</taxon>
        <taxon>Pseudomonadati</taxon>
        <taxon>Bdellovibrionota</taxon>
        <taxon>Bdellovibrionia</taxon>
        <taxon>Bdellovibrionales</taxon>
        <taxon>Pseudobdellovibrionaceae</taxon>
        <taxon>Micavibrio</taxon>
    </lineage>
</organism>
<evidence type="ECO:0000313" key="2">
    <source>
        <dbReference type="Proteomes" id="UP000249739"/>
    </source>
</evidence>
<name>A0A2W5FJ05_9BACT</name>
<dbReference type="Proteomes" id="UP000249739">
    <property type="component" value="Unassembled WGS sequence"/>
</dbReference>
<evidence type="ECO:0000313" key="1">
    <source>
        <dbReference type="EMBL" id="PZP55995.1"/>
    </source>
</evidence>
<proteinExistence type="predicted"/>
<sequence length="64" mass="7471">MDWAGYACHVSLNRFQQVLENPGLSSERLESLMRKVARKYSVDDTESNWSHVMARYISRHANND</sequence>
<gene>
    <name evidence="1" type="ORF">DI586_05110</name>
</gene>
<dbReference type="EMBL" id="QFOT01000042">
    <property type="protein sequence ID" value="PZP55995.1"/>
    <property type="molecule type" value="Genomic_DNA"/>
</dbReference>
<protein>
    <submittedName>
        <fullName evidence="1">Uncharacterized protein</fullName>
    </submittedName>
</protein>
<reference evidence="1 2" key="1">
    <citation type="submission" date="2017-08" db="EMBL/GenBank/DDBJ databases">
        <title>Infants hospitalized years apart are colonized by the same room-sourced microbial strains.</title>
        <authorList>
            <person name="Brooks B."/>
            <person name="Olm M.R."/>
            <person name="Firek B.A."/>
            <person name="Baker R."/>
            <person name="Thomas B.C."/>
            <person name="Morowitz M.J."/>
            <person name="Banfield J.F."/>
        </authorList>
    </citation>
    <scope>NUCLEOTIDE SEQUENCE [LARGE SCALE GENOMIC DNA]</scope>
    <source>
        <strain evidence="1">S2_006_000_R2_64</strain>
    </source>
</reference>
<accession>A0A2W5FJ05</accession>
<comment type="caution">
    <text evidence="1">The sequence shown here is derived from an EMBL/GenBank/DDBJ whole genome shotgun (WGS) entry which is preliminary data.</text>
</comment>